<dbReference type="Pfam" id="PF00067">
    <property type="entry name" value="p450"/>
    <property type="match status" value="1"/>
</dbReference>
<keyword evidence="12" id="KW-1185">Reference proteome</keyword>
<evidence type="ECO:0000256" key="3">
    <source>
        <dbReference type="ARBA" id="ARBA00022617"/>
    </source>
</evidence>
<accession>A0ABR3SUT5</accession>
<keyword evidence="9" id="KW-1133">Transmembrane helix</keyword>
<keyword evidence="3 8" id="KW-0349">Heme</keyword>
<name>A0ABR3SUT5_9PEZI</name>
<feature type="signal peptide" evidence="10">
    <location>
        <begin position="1"/>
        <end position="23"/>
    </location>
</feature>
<dbReference type="SUPFAM" id="SSF48264">
    <property type="entry name" value="Cytochrome P450"/>
    <property type="match status" value="1"/>
</dbReference>
<dbReference type="InterPro" id="IPR002974">
    <property type="entry name" value="Cyt_P450_E_CYP52_ascomycetes"/>
</dbReference>
<dbReference type="PROSITE" id="PS00086">
    <property type="entry name" value="CYTOCHROME_P450"/>
    <property type="match status" value="1"/>
</dbReference>
<comment type="caution">
    <text evidence="11">The sequence shown here is derived from an EMBL/GenBank/DDBJ whole genome shotgun (WGS) entry which is preliminary data.</text>
</comment>
<evidence type="ECO:0000256" key="5">
    <source>
        <dbReference type="ARBA" id="ARBA00023002"/>
    </source>
</evidence>
<keyword evidence="9" id="KW-0812">Transmembrane</keyword>
<keyword evidence="9" id="KW-0472">Membrane</keyword>
<keyword evidence="6 8" id="KW-0408">Iron</keyword>
<evidence type="ECO:0000256" key="1">
    <source>
        <dbReference type="ARBA" id="ARBA00001971"/>
    </source>
</evidence>
<dbReference type="InterPro" id="IPR001128">
    <property type="entry name" value="Cyt_P450"/>
</dbReference>
<feature type="transmembrane region" description="Helical" evidence="9">
    <location>
        <begin position="323"/>
        <end position="343"/>
    </location>
</feature>
<dbReference type="PRINTS" id="PR01239">
    <property type="entry name" value="EP450IICYP52"/>
</dbReference>
<keyword evidence="5 8" id="KW-0560">Oxidoreductase</keyword>
<evidence type="ECO:0000313" key="12">
    <source>
        <dbReference type="Proteomes" id="UP001521116"/>
    </source>
</evidence>
<dbReference type="InterPro" id="IPR017972">
    <property type="entry name" value="Cyt_P450_CS"/>
</dbReference>
<dbReference type="PANTHER" id="PTHR24287">
    <property type="entry name" value="P450, PUTATIVE (EUROFUNG)-RELATED"/>
    <property type="match status" value="1"/>
</dbReference>
<dbReference type="InterPro" id="IPR047146">
    <property type="entry name" value="Cyt_P450_E_CYP52_fungi"/>
</dbReference>
<dbReference type="CDD" id="cd11063">
    <property type="entry name" value="CYP52"/>
    <property type="match status" value="1"/>
</dbReference>
<gene>
    <name evidence="11" type="ORF">SLS56_005558</name>
</gene>
<reference evidence="11 12" key="1">
    <citation type="submission" date="2024-02" db="EMBL/GenBank/DDBJ databases">
        <title>De novo assembly and annotation of 12 fungi associated with fruit tree decline syndrome in Ontario, Canada.</title>
        <authorList>
            <person name="Sulman M."/>
            <person name="Ellouze W."/>
            <person name="Ilyukhin E."/>
        </authorList>
    </citation>
    <scope>NUCLEOTIDE SEQUENCE [LARGE SCALE GENOMIC DNA]</scope>
    <source>
        <strain evidence="11 12">M1-105</strain>
    </source>
</reference>
<evidence type="ECO:0000256" key="6">
    <source>
        <dbReference type="ARBA" id="ARBA00023004"/>
    </source>
</evidence>
<evidence type="ECO:0008006" key="13">
    <source>
        <dbReference type="Google" id="ProtNLM"/>
    </source>
</evidence>
<comment type="cofactor">
    <cofactor evidence="1">
        <name>heme</name>
        <dbReference type="ChEBI" id="CHEBI:30413"/>
    </cofactor>
</comment>
<dbReference type="Proteomes" id="UP001521116">
    <property type="component" value="Unassembled WGS sequence"/>
</dbReference>
<keyword evidence="4 8" id="KW-0479">Metal-binding</keyword>
<keyword evidence="7 8" id="KW-0503">Monooxygenase</keyword>
<sequence>MAISAALLFAFAIIGCLYQVCWAVKLYTSRRRMKRDNCCLPPKTLPQKDPLLGTDVVLENLAAARRHSFLELLKSRHKKQGLTFTTNTYLRTTINTCDPQLIQAVLALQFDDFGMGPLRRKSASPLLGKGIFTTDNEIWSHQRALIRPSFVRAQVTDFAIFETHVNKLIQLIGRKNNLIDLQALFFRMASHLLNSPLSRVLDSNSEYLFGESVGLLSEDASSSARTFHDSLDYAQQGTILRLRLGNLMFAHRDSKYREACRTVHAYADQFVARALEFRRQQEKLGPSEKTATDEYTRQKYVFLNELAKDTDDPIMLRDQIVNMLLAARDTTAGLLAFAFFMLARHPKVWEKLRAEVLQEWTDPLTYDAVQRMTYLRYVLQETLRLFPPISTNSRMANKDTVIPVGGGPDGKSPLFVAKHHVVTYSTFVMHRRPEFFGPDAEDFRPERWEDLRSGWEFLPFNGGPRICPGQKFALTESSYTIARLMHAFKGIESLDGTEWREQLTLSLTINNGVHVRLIPA</sequence>
<dbReference type="PANTHER" id="PTHR24287:SF1">
    <property type="entry name" value="P450, PUTATIVE (EUROFUNG)-RELATED"/>
    <property type="match status" value="1"/>
</dbReference>
<dbReference type="InterPro" id="IPR036396">
    <property type="entry name" value="Cyt_P450_sf"/>
</dbReference>
<evidence type="ECO:0000256" key="10">
    <source>
        <dbReference type="SAM" id="SignalP"/>
    </source>
</evidence>
<evidence type="ECO:0000313" key="11">
    <source>
        <dbReference type="EMBL" id="KAL1629115.1"/>
    </source>
</evidence>
<evidence type="ECO:0000256" key="7">
    <source>
        <dbReference type="ARBA" id="ARBA00023033"/>
    </source>
</evidence>
<evidence type="ECO:0000256" key="4">
    <source>
        <dbReference type="ARBA" id="ARBA00022723"/>
    </source>
</evidence>
<keyword evidence="10" id="KW-0732">Signal</keyword>
<proteinExistence type="inferred from homology"/>
<feature type="chain" id="PRO_5046697300" description="Cytochrome P450 alkane hydroxylase" evidence="10">
    <location>
        <begin position="24"/>
        <end position="520"/>
    </location>
</feature>
<evidence type="ECO:0000256" key="9">
    <source>
        <dbReference type="SAM" id="Phobius"/>
    </source>
</evidence>
<comment type="similarity">
    <text evidence="2 8">Belongs to the cytochrome P450 family.</text>
</comment>
<evidence type="ECO:0000256" key="8">
    <source>
        <dbReference type="RuleBase" id="RU000461"/>
    </source>
</evidence>
<protein>
    <recommendedName>
        <fullName evidence="13">Cytochrome P450 alkane hydroxylase</fullName>
    </recommendedName>
</protein>
<evidence type="ECO:0000256" key="2">
    <source>
        <dbReference type="ARBA" id="ARBA00010617"/>
    </source>
</evidence>
<dbReference type="EMBL" id="JAJVDC020000057">
    <property type="protein sequence ID" value="KAL1629115.1"/>
    <property type="molecule type" value="Genomic_DNA"/>
</dbReference>
<dbReference type="Gene3D" id="1.10.630.10">
    <property type="entry name" value="Cytochrome P450"/>
    <property type="match status" value="1"/>
</dbReference>
<organism evidence="11 12">
    <name type="scientific">Neofusicoccum ribis</name>
    <dbReference type="NCBI Taxonomy" id="45134"/>
    <lineage>
        <taxon>Eukaryota</taxon>
        <taxon>Fungi</taxon>
        <taxon>Dikarya</taxon>
        <taxon>Ascomycota</taxon>
        <taxon>Pezizomycotina</taxon>
        <taxon>Dothideomycetes</taxon>
        <taxon>Dothideomycetes incertae sedis</taxon>
        <taxon>Botryosphaeriales</taxon>
        <taxon>Botryosphaeriaceae</taxon>
        <taxon>Neofusicoccum</taxon>
    </lineage>
</organism>
<dbReference type="PRINTS" id="PR00385">
    <property type="entry name" value="P450"/>
</dbReference>